<dbReference type="AlphaFoldDB" id="A0AA36AKE1"/>
<keyword evidence="2" id="KW-1185">Reference proteome</keyword>
<proteinExistence type="predicted"/>
<evidence type="ECO:0000313" key="1">
    <source>
        <dbReference type="EMBL" id="CAI9717738.1"/>
    </source>
</evidence>
<organism evidence="1 2">
    <name type="scientific">Octopus vulgaris</name>
    <name type="common">Common octopus</name>
    <dbReference type="NCBI Taxonomy" id="6645"/>
    <lineage>
        <taxon>Eukaryota</taxon>
        <taxon>Metazoa</taxon>
        <taxon>Spiralia</taxon>
        <taxon>Lophotrochozoa</taxon>
        <taxon>Mollusca</taxon>
        <taxon>Cephalopoda</taxon>
        <taxon>Coleoidea</taxon>
        <taxon>Octopodiformes</taxon>
        <taxon>Octopoda</taxon>
        <taxon>Incirrata</taxon>
        <taxon>Octopodidae</taxon>
        <taxon>Octopus</taxon>
    </lineage>
</organism>
<gene>
    <name evidence="1" type="ORF">OCTVUL_1B016310</name>
</gene>
<protein>
    <submittedName>
        <fullName evidence="1">Uncharacterized protein</fullName>
    </submittedName>
</protein>
<sequence length="101" mass="9677">MKSCIMSVNAAADTISSVVNIGAVVALGGAAVDEDDVDGGGGVVGVGVGVDIVGVVVVAVDGEVDNWAVLAILMMAVCGDGRVVLLTTENCGGSGGAVECL</sequence>
<dbReference type="Proteomes" id="UP001162480">
    <property type="component" value="Chromosome 2"/>
</dbReference>
<reference evidence="1" key="1">
    <citation type="submission" date="2023-08" db="EMBL/GenBank/DDBJ databases">
        <authorList>
            <person name="Alioto T."/>
            <person name="Alioto T."/>
            <person name="Gomez Garrido J."/>
        </authorList>
    </citation>
    <scope>NUCLEOTIDE SEQUENCE</scope>
</reference>
<dbReference type="EMBL" id="OX597815">
    <property type="protein sequence ID" value="CAI9717738.1"/>
    <property type="molecule type" value="Genomic_DNA"/>
</dbReference>
<name>A0AA36AKE1_OCTVU</name>
<evidence type="ECO:0000313" key="2">
    <source>
        <dbReference type="Proteomes" id="UP001162480"/>
    </source>
</evidence>
<accession>A0AA36AKE1</accession>